<dbReference type="InterPro" id="IPR016208">
    <property type="entry name" value="Ald_Oxase/xanthine_DH-like"/>
</dbReference>
<accession>A0ABS6G166</accession>
<dbReference type="PANTHER" id="PTHR11908:SF132">
    <property type="entry name" value="ALDEHYDE OXIDASE 1-RELATED"/>
    <property type="match status" value="1"/>
</dbReference>
<dbReference type="Proteomes" id="UP000779508">
    <property type="component" value="Unassembled WGS sequence"/>
</dbReference>
<dbReference type="EMBL" id="JAHLQK010000001">
    <property type="protein sequence ID" value="MBU5675105.1"/>
    <property type="molecule type" value="Genomic_DNA"/>
</dbReference>
<reference evidence="3 4" key="1">
    <citation type="submission" date="2021-06" db="EMBL/GenBank/DDBJ databases">
        <authorList>
            <person name="Sun Q."/>
            <person name="Li D."/>
        </authorList>
    </citation>
    <scope>NUCLEOTIDE SEQUENCE [LARGE SCALE GENOMIC DNA]</scope>
    <source>
        <strain evidence="3 4">MSJ-5</strain>
    </source>
</reference>
<evidence type="ECO:0000259" key="2">
    <source>
        <dbReference type="SMART" id="SM01008"/>
    </source>
</evidence>
<proteinExistence type="predicted"/>
<keyword evidence="1" id="KW-0500">Molybdenum</keyword>
<evidence type="ECO:0000313" key="3">
    <source>
        <dbReference type="EMBL" id="MBU5675105.1"/>
    </source>
</evidence>
<gene>
    <name evidence="3" type="ORF">KQI88_01575</name>
</gene>
<dbReference type="InterPro" id="IPR000674">
    <property type="entry name" value="Ald_Oxase/Xan_DH_a/b"/>
</dbReference>
<dbReference type="Pfam" id="PF20256">
    <property type="entry name" value="MoCoBD_2"/>
    <property type="match status" value="1"/>
</dbReference>
<dbReference type="InterPro" id="IPR008274">
    <property type="entry name" value="AldOxase/xan_DH_MoCoBD1"/>
</dbReference>
<dbReference type="Pfam" id="PF01315">
    <property type="entry name" value="Ald_Xan_dh_C"/>
    <property type="match status" value="1"/>
</dbReference>
<feature type="domain" description="Aldehyde oxidase/xanthine dehydrogenase a/b hammerhead" evidence="2">
    <location>
        <begin position="18"/>
        <end position="130"/>
    </location>
</feature>
<dbReference type="InterPro" id="IPR046867">
    <property type="entry name" value="AldOxase/xan_DH_MoCoBD2"/>
</dbReference>
<dbReference type="PANTHER" id="PTHR11908">
    <property type="entry name" value="XANTHINE DEHYDROGENASE"/>
    <property type="match status" value="1"/>
</dbReference>
<protein>
    <submittedName>
        <fullName evidence="3">Molybdopterin-dependent oxidoreductase</fullName>
    </submittedName>
</protein>
<evidence type="ECO:0000313" key="4">
    <source>
        <dbReference type="Proteomes" id="UP000779508"/>
    </source>
</evidence>
<dbReference type="Pfam" id="PF02738">
    <property type="entry name" value="MoCoBD_1"/>
    <property type="match status" value="1"/>
</dbReference>
<evidence type="ECO:0000256" key="1">
    <source>
        <dbReference type="ARBA" id="ARBA00022505"/>
    </source>
</evidence>
<name>A0ABS6G166_9FIRM</name>
<organism evidence="3 4">
    <name type="scientific">Alkaliphilus flagellatus</name>
    <dbReference type="NCBI Taxonomy" id="2841507"/>
    <lineage>
        <taxon>Bacteria</taxon>
        <taxon>Bacillati</taxon>
        <taxon>Bacillota</taxon>
        <taxon>Clostridia</taxon>
        <taxon>Peptostreptococcales</taxon>
        <taxon>Natronincolaceae</taxon>
        <taxon>Alkaliphilus</taxon>
    </lineage>
</organism>
<sequence length="764" mass="84129">MKTVNSSISKLDGMSLVMGKAAYTDDFAPKDALIVKVLRSPHAFAKIKNIDTSIAEKIPGVECIFTYKNVIRKPYTRAGQCYPELSPYDKFLLDDYVRHVGDDVAIIAAIDEKTATKAMKLVKVEYEVLDPVLDLKEAENSILVHPEEDIFTKVEVGFNREKNIVAKIDFGLGDIEKALEESEIIIKRSYNTQAQAQAMMETQRSYTYLDNYGRLVVVTSTQIPFHVRRILANALDIPMSKIRIIKPRVGGGFGSKQTVHSEFYPALVTLKTGKASKIIYSRREVFRGTTSRHAMTFDITIGSDRDGKIKAIDMKGLWDTGAYGEHAHTTLGSAGKKVLTLYNKVEACRFEGKALYTNHVPGGALRGFGVTQGTFALESAINELAKELNIDPIKLREKNMIKQGETTPLYNMVTKGAGNDPMYMDSCLLEYCVNRGKELISWDEKYPMKKISSTRVRGVGMAISQQGSGIPNIDMASATLKLNDDGFFTLLLGATDIGTGSDTILSQIAAEALDVDINKIIVYTADTDITPFDSGAYASSTTYTTGNAIIDAAEKMKKLIVMYGAKYFNTVDNNIIFSGSKIIRKDSKENISLEDFSKKITYNMLFTQLTTTGSFVPKKAAPPYMAGFAEVDVDIETGKVEIINFIGVVDCGTPINPKLAKVQVEGGIVQGIGFALYEEVKYTKQGRLINDTFMEYKIPTRKDIGNIYVELADGYDETGPYGAKSIGEVVINTVAPAITDAIYNACGVRIRDLPATPEKILLKL</sequence>
<comment type="caution">
    <text evidence="3">The sequence shown here is derived from an EMBL/GenBank/DDBJ whole genome shotgun (WGS) entry which is preliminary data.</text>
</comment>
<dbReference type="SMART" id="SM01008">
    <property type="entry name" value="Ald_Xan_dh_C"/>
    <property type="match status" value="1"/>
</dbReference>
<dbReference type="RefSeq" id="WP_216414608.1">
    <property type="nucleotide sequence ID" value="NZ_JAHLQK010000001.1"/>
</dbReference>
<keyword evidence="4" id="KW-1185">Reference proteome</keyword>